<keyword evidence="10" id="KW-1185">Reference proteome</keyword>
<protein>
    <submittedName>
        <fullName evidence="9">Threonine/serine exporter family protein</fullName>
    </submittedName>
</protein>
<evidence type="ECO:0000313" key="10">
    <source>
        <dbReference type="Proteomes" id="UP000531840"/>
    </source>
</evidence>
<feature type="transmembrane region" description="Helical" evidence="7">
    <location>
        <begin position="120"/>
        <end position="141"/>
    </location>
</feature>
<feature type="transmembrane region" description="Helical" evidence="7">
    <location>
        <begin position="231"/>
        <end position="252"/>
    </location>
</feature>
<comment type="similarity">
    <text evidence="6">Belongs to the ThrE exporter (TC 2.A.79) family.</text>
</comment>
<dbReference type="Pfam" id="PF06738">
    <property type="entry name" value="ThrE"/>
    <property type="match status" value="1"/>
</dbReference>
<evidence type="ECO:0000256" key="6">
    <source>
        <dbReference type="ARBA" id="ARBA00034125"/>
    </source>
</evidence>
<feature type="transmembrane region" description="Helical" evidence="7">
    <location>
        <begin position="171"/>
        <end position="193"/>
    </location>
</feature>
<dbReference type="PANTHER" id="PTHR34390:SF2">
    <property type="entry name" value="SUCCINATE TRANSPORTER SUBUNIT YJJP-RELATED"/>
    <property type="match status" value="1"/>
</dbReference>
<dbReference type="PANTHER" id="PTHR34390">
    <property type="entry name" value="UPF0442 PROTEIN YJJB-RELATED"/>
    <property type="match status" value="1"/>
</dbReference>
<evidence type="ECO:0000256" key="3">
    <source>
        <dbReference type="ARBA" id="ARBA00022692"/>
    </source>
</evidence>
<evidence type="ECO:0000259" key="8">
    <source>
        <dbReference type="Pfam" id="PF06738"/>
    </source>
</evidence>
<evidence type="ECO:0000256" key="4">
    <source>
        <dbReference type="ARBA" id="ARBA00022989"/>
    </source>
</evidence>
<name>A0ABX2T1A0_9BACL</name>
<evidence type="ECO:0000256" key="7">
    <source>
        <dbReference type="SAM" id="Phobius"/>
    </source>
</evidence>
<evidence type="ECO:0000256" key="5">
    <source>
        <dbReference type="ARBA" id="ARBA00023136"/>
    </source>
</evidence>
<keyword evidence="2" id="KW-1003">Cell membrane</keyword>
<keyword evidence="5 7" id="KW-0472">Membrane</keyword>
<evidence type="ECO:0000313" key="9">
    <source>
        <dbReference type="EMBL" id="NYS47428.1"/>
    </source>
</evidence>
<feature type="transmembrane region" description="Helical" evidence="7">
    <location>
        <begin position="147"/>
        <end position="164"/>
    </location>
</feature>
<dbReference type="RefSeq" id="WP_179941214.1">
    <property type="nucleotide sequence ID" value="NZ_JACBYF010000006.1"/>
</dbReference>
<feature type="domain" description="Threonine/serine exporter-like N-terminal" evidence="8">
    <location>
        <begin position="15"/>
        <end position="254"/>
    </location>
</feature>
<comment type="subcellular location">
    <subcellularLocation>
        <location evidence="1">Cell membrane</location>
        <topology evidence="1">Multi-pass membrane protein</topology>
    </subcellularLocation>
</comment>
<dbReference type="InterPro" id="IPR010619">
    <property type="entry name" value="ThrE-like_N"/>
</dbReference>
<keyword evidence="4 7" id="KW-1133">Transmembrane helix</keyword>
<keyword evidence="3 7" id="KW-0812">Transmembrane</keyword>
<reference evidence="9 10" key="1">
    <citation type="submission" date="2020-07" db="EMBL/GenBank/DDBJ databases">
        <title>MOT database genomes.</title>
        <authorList>
            <person name="Joseph S."/>
            <person name="Aduse-Opoku J."/>
            <person name="Hashim A."/>
            <person name="Wade W."/>
            <person name="Curtis M."/>
        </authorList>
    </citation>
    <scope>NUCLEOTIDE SEQUENCE [LARGE SCALE GENOMIC DNA]</scope>
    <source>
        <strain evidence="9 10">CIP 106318</strain>
    </source>
</reference>
<gene>
    <name evidence="9" type="ORF">HZY85_04360</name>
</gene>
<dbReference type="Proteomes" id="UP000531840">
    <property type="component" value="Unassembled WGS sequence"/>
</dbReference>
<evidence type="ECO:0000256" key="1">
    <source>
        <dbReference type="ARBA" id="ARBA00004651"/>
    </source>
</evidence>
<sequence length="255" mass="28557">MEVSCKKEAKDLLNFSVKLARLMIAYGAEVYRVEDTVYRILGSFKNIQTANVLVTYNFVIVTFIYSDSNFTAMRRVVIGDKNLEKISLMNDLSRKIVSKQCENIQEAFDKLEEIRYKAPYSNLLVVLALVISAPFFAVMFGGTFKDTIYSFVIMAVEAYFLIYATKFKMMFFLSNFIGAFLATVLTNIAAMYFPIENPASIIIVALMPLVPGVQITNSVRDFMAGDYMSGIFGVIGAFFIASAIALGVVFGLRLF</sequence>
<dbReference type="InterPro" id="IPR050539">
    <property type="entry name" value="ThrE_Dicarb/AminoAcid_Exp"/>
</dbReference>
<organism evidence="9 10">
    <name type="scientific">Gemelliphila palaticanis</name>
    <dbReference type="NCBI Taxonomy" id="81950"/>
    <lineage>
        <taxon>Bacteria</taxon>
        <taxon>Bacillati</taxon>
        <taxon>Bacillota</taxon>
        <taxon>Bacilli</taxon>
        <taxon>Bacillales</taxon>
        <taxon>Gemellaceae</taxon>
        <taxon>Gemelliphila</taxon>
    </lineage>
</organism>
<comment type="caution">
    <text evidence="9">The sequence shown here is derived from an EMBL/GenBank/DDBJ whole genome shotgun (WGS) entry which is preliminary data.</text>
</comment>
<dbReference type="EMBL" id="JACBYF010000006">
    <property type="protein sequence ID" value="NYS47428.1"/>
    <property type="molecule type" value="Genomic_DNA"/>
</dbReference>
<proteinExistence type="inferred from homology"/>
<accession>A0ABX2T1A0</accession>
<evidence type="ECO:0000256" key="2">
    <source>
        <dbReference type="ARBA" id="ARBA00022475"/>
    </source>
</evidence>